<dbReference type="SMR" id="A0A7D5Y283"/>
<sequence>MSRHCAEFLAEFDSAHYQTRIQSVSAVLMSTSVFTTYWPHFAIGGGIIVVILLLGLFYCCYLKWKTSQVKRTYRRELIALTRGHVHSAPSGVSHV</sequence>
<organism evidence="2">
    <name type="scientific">Kasama virus</name>
    <dbReference type="NCBI Taxonomy" id="2755161"/>
    <lineage>
        <taxon>Viruses</taxon>
        <taxon>Riboviria</taxon>
        <taxon>Orthornavirae</taxon>
        <taxon>Duplornaviricota</taxon>
        <taxon>Resentoviricetes</taxon>
        <taxon>Reovirales</taxon>
        <taxon>Spinareoviridae</taxon>
        <taxon>Orthoreovirus</taxon>
    </lineage>
</organism>
<name>A0A7D5Y283_9REOV</name>
<evidence type="ECO:0000256" key="1">
    <source>
        <dbReference type="SAM" id="Phobius"/>
    </source>
</evidence>
<keyword evidence="1" id="KW-0472">Membrane</keyword>
<feature type="transmembrane region" description="Helical" evidence="1">
    <location>
        <begin position="37"/>
        <end position="61"/>
    </location>
</feature>
<proteinExistence type="predicted"/>
<reference evidence="2" key="1">
    <citation type="journal article" date="2020" name="Viruses">
        <title>Pteropine Orthoreovirus in an Angolan Soft-Furred Fruit Bat (Lissonycteris angolensis) in Uganda Dramatically Expands the Global Distribution of an Emerging Bat-Borne Respiratory Virus.</title>
        <authorList>
            <person name="Bennett A.J."/>
            <person name="Goldberg T.L."/>
        </authorList>
    </citation>
    <scope>NUCLEOTIDE SEQUENCE</scope>
    <source>
        <strain evidence="2">PRV16K</strain>
    </source>
</reference>
<dbReference type="InterPro" id="IPR009854">
    <property type="entry name" value="Orthoreo_P10"/>
</dbReference>
<protein>
    <submittedName>
        <fullName evidence="2">FAST protein</fullName>
    </submittedName>
</protein>
<gene>
    <name evidence="2" type="primary">P10</name>
</gene>
<keyword evidence="1" id="KW-0812">Transmembrane</keyword>
<dbReference type="Pfam" id="PF07204">
    <property type="entry name" value="Orthoreo_P10"/>
    <property type="match status" value="1"/>
</dbReference>
<keyword evidence="1" id="KW-1133">Transmembrane helix</keyword>
<evidence type="ECO:0000313" key="2">
    <source>
        <dbReference type="EMBL" id="QLJ84441.1"/>
    </source>
</evidence>
<accession>A0A7D5Y283</accession>
<dbReference type="EMBL" id="MT505318">
    <property type="protein sequence ID" value="QLJ84441.1"/>
    <property type="molecule type" value="Genomic_RNA"/>
</dbReference>